<dbReference type="EMBL" id="KC977571">
    <property type="protein sequence ID" value="AGO85151.1"/>
    <property type="molecule type" value="Genomic_DNA"/>
</dbReference>
<dbReference type="InterPro" id="IPR043884">
    <property type="entry name" value="DUF5848"/>
</dbReference>
<evidence type="ECO:0000313" key="3">
    <source>
        <dbReference type="Proteomes" id="UP000204584"/>
    </source>
</evidence>
<evidence type="ECO:0000259" key="1">
    <source>
        <dbReference type="Pfam" id="PF19166"/>
    </source>
</evidence>
<keyword evidence="3" id="KW-1185">Reference proteome</keyword>
<gene>
    <name evidence="2" type="ORF">psal_cds_987</name>
</gene>
<name>S4W041_9VIRU</name>
<dbReference type="Proteomes" id="UP000204584">
    <property type="component" value="Segment"/>
</dbReference>
<proteinExistence type="predicted"/>
<sequence length="446" mass="48875">MGDTASPSPIGSRLRVICTRLCIWRTVPPRPTAATEALLLRFTCEAGLPTSSTPIEAWGRVADVYVPFYEALGAIEAIEPGCVPDRADLPTPASLCDIYQRIAPGSPWTHLTDDERIDAWTSAMRSMTARTEAFAQSALSLCNLAAFRARAAREHWSSATAIARPLGSDCHRVDVEHGANLFLVVSRTQPHGGSTVGLFDSSSEPCMLMRFREGAVIGSFYVGYNLPRISVPRRDGDSDDDHRLCQGRAWGGFFKLACLFADAGLFGLCPVATDHDLPPSVAISLCDERRGVYDRGGDYARRRRCYGHDDDPWTPNKKPHYGTWLDQTLLGIVLASVPEMLAVVQWFWTANRLDHAAAKVLSAIVTDATLDTTFACLNYETRKLLAAYMMLRPVTETNSRRLACVARIFGVDATSLAYRSNPASLSIDVCIVIANEYASRAFTNSS</sequence>
<accession>S4W041</accession>
<dbReference type="GeneID" id="16606938"/>
<reference evidence="2 3" key="1">
    <citation type="journal article" date="2013" name="Science">
        <title>Pandoraviruses: amoeba viruses with genomes up to 2.5 Mb reaching that of parasitic eukaryotes.</title>
        <authorList>
            <person name="Philippe N."/>
            <person name="Legendre M."/>
            <person name="Doutre G."/>
            <person name="Coute Y."/>
            <person name="Poirot O."/>
            <person name="Lescot M."/>
            <person name="Arslan D."/>
            <person name="Seltzer V."/>
            <person name="Bertaux L."/>
            <person name="Bruley C."/>
            <person name="Garin J."/>
            <person name="Claverie J.M."/>
            <person name="Abergel C."/>
        </authorList>
    </citation>
    <scope>NUCLEOTIDE SEQUENCE [LARGE SCALE GENOMIC DNA]</scope>
</reference>
<dbReference type="RefSeq" id="YP_008438225.1">
    <property type="nucleotide sequence ID" value="NC_022098.1"/>
</dbReference>
<organism evidence="2 3">
    <name type="scientific">Pandoravirus salinus</name>
    <dbReference type="NCBI Taxonomy" id="1349410"/>
    <lineage>
        <taxon>Viruses</taxon>
        <taxon>Pandoravirus</taxon>
    </lineage>
</organism>
<feature type="domain" description="DUF5848" evidence="1">
    <location>
        <begin position="55"/>
        <end position="97"/>
    </location>
</feature>
<dbReference type="Pfam" id="PF19166">
    <property type="entry name" value="DUF5848"/>
    <property type="match status" value="1"/>
</dbReference>
<dbReference type="KEGG" id="vg:16606938"/>
<evidence type="ECO:0000313" key="2">
    <source>
        <dbReference type="EMBL" id="AGO85151.1"/>
    </source>
</evidence>
<protein>
    <recommendedName>
        <fullName evidence="1">DUF5848 domain-containing protein</fullName>
    </recommendedName>
</protein>